<evidence type="ECO:0000313" key="1">
    <source>
        <dbReference type="EMBL" id="MFD1398114.1"/>
    </source>
</evidence>
<keyword evidence="2" id="KW-1185">Reference proteome</keyword>
<dbReference type="RefSeq" id="WP_204118659.1">
    <property type="nucleotide sequence ID" value="NZ_BOLV01000006.1"/>
</dbReference>
<accession>A0ABW4BC78</accession>
<comment type="caution">
    <text evidence="1">The sequence shown here is derived from an EMBL/GenBank/DDBJ whole genome shotgun (WGS) entry which is preliminary data.</text>
</comment>
<dbReference type="EMBL" id="JBHTOA010000015">
    <property type="protein sequence ID" value="MFD1398114.1"/>
    <property type="molecule type" value="Genomic_DNA"/>
</dbReference>
<name>A0ABW4BC78_9LACO</name>
<reference evidence="2" key="1">
    <citation type="journal article" date="2019" name="Int. J. Syst. Evol. Microbiol.">
        <title>The Global Catalogue of Microorganisms (GCM) 10K type strain sequencing project: providing services to taxonomists for standard genome sequencing and annotation.</title>
        <authorList>
            <consortium name="The Broad Institute Genomics Platform"/>
            <consortium name="The Broad Institute Genome Sequencing Center for Infectious Disease"/>
            <person name="Wu L."/>
            <person name="Ma J."/>
        </authorList>
    </citation>
    <scope>NUCLEOTIDE SEQUENCE [LARGE SCALE GENOMIC DNA]</scope>
    <source>
        <strain evidence="2">CCM 9110</strain>
    </source>
</reference>
<protein>
    <submittedName>
        <fullName evidence="1">Sce7725 family protein</fullName>
    </submittedName>
</protein>
<dbReference type="InterPro" id="IPR047727">
    <property type="entry name" value="Sce7725-like"/>
</dbReference>
<dbReference type="Proteomes" id="UP001597199">
    <property type="component" value="Unassembled WGS sequence"/>
</dbReference>
<gene>
    <name evidence="1" type="ORF">ACFQ41_02185</name>
</gene>
<dbReference type="NCBIfam" id="NF033831">
    <property type="entry name" value="sce7725_fam"/>
    <property type="match status" value="2"/>
</dbReference>
<proteinExistence type="predicted"/>
<organism evidence="1 2">
    <name type="scientific">Lacticaseibacillus suilingensis</name>
    <dbReference type="NCBI Taxonomy" id="2799577"/>
    <lineage>
        <taxon>Bacteria</taxon>
        <taxon>Bacillati</taxon>
        <taxon>Bacillota</taxon>
        <taxon>Bacilli</taxon>
        <taxon>Lactobacillales</taxon>
        <taxon>Lactobacillaceae</taxon>
        <taxon>Lacticaseibacillus</taxon>
    </lineage>
</organism>
<sequence length="276" mass="31036">MKYYPLIRGRQFDLLALREAVQQDQLSPQIIPVLEPVKDLPALVSVAQAFSAAAHPLYIIQNPQVGDYGLLAAPRYVPVLDEWVRPARYFDGQPAPLLIAQTKAQVQTLPKKQLALVPNEARVRQLTHPQAIYLEDHTPTRERTEDYATVQREFYQYPMQALPGVGFADYPLAVQHFDAHGYPQRAIALHLLYPQGDSLWLQHFVSVNNADYSDPAGKFFEALAPLPAWLVAHPEASTPATDALLAFAAQQHFPGLGTVRKLQLRHLLRIMGRWLA</sequence>
<evidence type="ECO:0000313" key="2">
    <source>
        <dbReference type="Proteomes" id="UP001597199"/>
    </source>
</evidence>